<dbReference type="SUPFAM" id="SSF54060">
    <property type="entry name" value="His-Me finger endonucleases"/>
    <property type="match status" value="1"/>
</dbReference>
<dbReference type="InterPro" id="IPR044925">
    <property type="entry name" value="His-Me_finger_sf"/>
</dbReference>
<name>A0AA86IX08_9ENTR</name>
<proteinExistence type="predicted"/>
<dbReference type="AlphaFoldDB" id="A0AA86IX08"/>
<dbReference type="PANTHER" id="PTHR34319:SF7">
    <property type="entry name" value="HNH ENDONUCLEASE DOMAIN-CONTAINING PROTEIN"/>
    <property type="match status" value="1"/>
</dbReference>
<organism evidence="2 3">
    <name type="scientific">Enterobacter kobei</name>
    <dbReference type="NCBI Taxonomy" id="208224"/>
    <lineage>
        <taxon>Bacteria</taxon>
        <taxon>Pseudomonadati</taxon>
        <taxon>Pseudomonadota</taxon>
        <taxon>Gammaproteobacteria</taxon>
        <taxon>Enterobacterales</taxon>
        <taxon>Enterobacteriaceae</taxon>
        <taxon>Enterobacter</taxon>
        <taxon>Enterobacter cloacae complex</taxon>
    </lineage>
</organism>
<dbReference type="PANTHER" id="PTHR34319">
    <property type="entry name" value="MAJOR EXPORTED PROTEIN"/>
    <property type="match status" value="1"/>
</dbReference>
<dbReference type="InterPro" id="IPR003615">
    <property type="entry name" value="HNH_nuc"/>
</dbReference>
<dbReference type="Pfam" id="PF26362">
    <property type="entry name" value="DUF8093"/>
    <property type="match status" value="1"/>
</dbReference>
<dbReference type="InterPro" id="IPR058406">
    <property type="entry name" value="DUF8093"/>
</dbReference>
<dbReference type="RefSeq" id="WP_088221895.1">
    <property type="nucleotide sequence ID" value="NZ_AP024590.1"/>
</dbReference>
<dbReference type="CDD" id="cd00085">
    <property type="entry name" value="HNHc"/>
    <property type="match status" value="1"/>
</dbReference>
<dbReference type="EMBL" id="AP024590">
    <property type="protein sequence ID" value="BCU55742.1"/>
    <property type="molecule type" value="Genomic_DNA"/>
</dbReference>
<dbReference type="Proteomes" id="UP000682928">
    <property type="component" value="Chromosome"/>
</dbReference>
<protein>
    <recommendedName>
        <fullName evidence="1">DUF8093 domain-containing protein</fullName>
    </recommendedName>
</protein>
<evidence type="ECO:0000313" key="3">
    <source>
        <dbReference type="Proteomes" id="UP000682928"/>
    </source>
</evidence>
<accession>A0AA86IX08</accession>
<sequence length="381" mass="43508">MFTLYMRWDAERELTPGDIQFILSPQDALNMASIFYELDYLEYDHNNRILPHSVPKRREGIYHQFATQPYKRKRLAEYDGLYDEVKWNLEHGWMVGVNTQENWDHFRNPFYFDDDSNLIYDCFMDTYGDGFQEAVRQIYEYSLSEHQGRKPSPTVKEHYSDAPIQHVQAGNTINSEAAGRLLAAGGIYNANSEEFRQTAEQLGGDALKGYDGFLNHTSGIMVAAASLLVIRNPMAAEELTSYLGKYKKAHVLLHDVNVSNLNYVRRDRAEYAVLRDEFNSSVRPTFLKSLTDHPDALSTFDSNNLLRLADGKVPFGWQVHHKIPLDDSGTNALDNLILIQNSPYHSALSKTQAIISKDLPYNASTNVLWPSPNGVIYPVEK</sequence>
<gene>
    <name evidence="2" type="ORF">ENKO_23360</name>
</gene>
<dbReference type="InterPro" id="IPR052947">
    <property type="entry name" value="T6SS_Hcp1_domain"/>
</dbReference>
<evidence type="ECO:0000313" key="2">
    <source>
        <dbReference type="EMBL" id="BCU55742.1"/>
    </source>
</evidence>
<reference evidence="2" key="1">
    <citation type="submission" date="2021-04" db="EMBL/GenBank/DDBJ databases">
        <title>Difference and commonality of drug resistance evolution in various bacteria. and drug sensitivity profiles.</title>
        <authorList>
            <person name="Maeda T."/>
            <person name="Shibai A."/>
            <person name="Kawada K."/>
            <person name="Kotani H."/>
            <person name="Tarusawa Y."/>
            <person name="Tanabe K."/>
            <person name="Furusawa C."/>
        </authorList>
    </citation>
    <scope>NUCLEOTIDE SEQUENCE</scope>
    <source>
        <strain evidence="2">JCM 8580</strain>
    </source>
</reference>
<feature type="domain" description="DUF8093" evidence="1">
    <location>
        <begin position="11"/>
        <end position="155"/>
    </location>
</feature>
<evidence type="ECO:0000259" key="1">
    <source>
        <dbReference type="Pfam" id="PF26362"/>
    </source>
</evidence>